<dbReference type="GO" id="GO:0019236">
    <property type="term" value="P:response to pheromone"/>
    <property type="evidence" value="ECO:0007669"/>
    <property type="project" value="InterPro"/>
</dbReference>
<feature type="transmembrane region" description="Helical" evidence="1">
    <location>
        <begin position="396"/>
        <end position="417"/>
    </location>
</feature>
<gene>
    <name evidence="4" type="ORF">CYNAS_LOCUS21719</name>
</gene>
<evidence type="ECO:0000259" key="3">
    <source>
        <dbReference type="Pfam" id="PF10192"/>
    </source>
</evidence>
<dbReference type="PANTHER" id="PTHR23252">
    <property type="entry name" value="INTIMAL THICKNESS RECEPTOR-RELATED"/>
    <property type="match status" value="1"/>
</dbReference>
<feature type="transmembrane region" description="Helical" evidence="1">
    <location>
        <begin position="285"/>
        <end position="305"/>
    </location>
</feature>
<keyword evidence="1" id="KW-1133">Transmembrane helix</keyword>
<keyword evidence="1" id="KW-0472">Membrane</keyword>
<evidence type="ECO:0000256" key="1">
    <source>
        <dbReference type="SAM" id="Phobius"/>
    </source>
</evidence>
<evidence type="ECO:0000256" key="2">
    <source>
        <dbReference type="SAM" id="SignalP"/>
    </source>
</evidence>
<dbReference type="PANTHER" id="PTHR23252:SF43">
    <property type="entry name" value="INTIMAL THICKNESS RELATED RECEPTOR IRP DOMAIN-CONTAINING PROTEIN"/>
    <property type="match status" value="1"/>
</dbReference>
<keyword evidence="5" id="KW-1185">Reference proteome</keyword>
<keyword evidence="1" id="KW-0812">Transmembrane</keyword>
<feature type="transmembrane region" description="Helical" evidence="1">
    <location>
        <begin position="218"/>
        <end position="239"/>
    </location>
</feature>
<comment type="caution">
    <text evidence="4">The sequence shown here is derived from an EMBL/GenBank/DDBJ whole genome shotgun (WGS) entry which is preliminary data.</text>
</comment>
<feature type="transmembrane region" description="Helical" evidence="1">
    <location>
        <begin position="357"/>
        <end position="375"/>
    </location>
</feature>
<dbReference type="Proteomes" id="UP001176961">
    <property type="component" value="Unassembled WGS sequence"/>
</dbReference>
<feature type="transmembrane region" description="Helical" evidence="1">
    <location>
        <begin position="423"/>
        <end position="446"/>
    </location>
</feature>
<organism evidence="4 5">
    <name type="scientific">Cylicocyclus nassatus</name>
    <name type="common">Nematode worm</name>
    <dbReference type="NCBI Taxonomy" id="53992"/>
    <lineage>
        <taxon>Eukaryota</taxon>
        <taxon>Metazoa</taxon>
        <taxon>Ecdysozoa</taxon>
        <taxon>Nematoda</taxon>
        <taxon>Chromadorea</taxon>
        <taxon>Rhabditida</taxon>
        <taxon>Rhabditina</taxon>
        <taxon>Rhabditomorpha</taxon>
        <taxon>Strongyloidea</taxon>
        <taxon>Strongylidae</taxon>
        <taxon>Cylicocyclus</taxon>
    </lineage>
</organism>
<accession>A0AA36HFC1</accession>
<protein>
    <recommendedName>
        <fullName evidence="3">GPR180/TMEM145 transmembrane domain-containing protein</fullName>
    </recommendedName>
</protein>
<feature type="transmembrane region" description="Helical" evidence="1">
    <location>
        <begin position="317"/>
        <end position="345"/>
    </location>
</feature>
<evidence type="ECO:0000313" key="4">
    <source>
        <dbReference type="EMBL" id="CAJ0609736.1"/>
    </source>
</evidence>
<dbReference type="Pfam" id="PF10192">
    <property type="entry name" value="GPR180-TMEM145_TM"/>
    <property type="match status" value="1"/>
</dbReference>
<feature type="transmembrane region" description="Helical" evidence="1">
    <location>
        <begin position="251"/>
        <end position="273"/>
    </location>
</feature>
<dbReference type="InterPro" id="IPR047831">
    <property type="entry name" value="GPR180/TMEM145"/>
</dbReference>
<evidence type="ECO:0000313" key="5">
    <source>
        <dbReference type="Proteomes" id="UP001176961"/>
    </source>
</evidence>
<dbReference type="EMBL" id="CATQJL010000326">
    <property type="protein sequence ID" value="CAJ0609736.1"/>
    <property type="molecule type" value="Genomic_DNA"/>
</dbReference>
<feature type="chain" id="PRO_5041318139" description="GPR180/TMEM145 transmembrane domain-containing protein" evidence="2">
    <location>
        <begin position="23"/>
        <end position="500"/>
    </location>
</feature>
<proteinExistence type="predicted"/>
<sequence>MTGKCLRFRILIFALALGFTCAVRVTGRWNTGTNLAKVVTKFGFQQTSALDRKNTRGFVFGNVTSTSSSSRSFLFALVPQTLIGSFYDGFRHTSTCDAMMNNISQIGFESRCLTKGKRGDIFRWIPCMKGKLCREEDDPKVVVPGYQMTMQIEEPSTPEYWYVVLVACNLDTACKWVQSNTSAILDYDIWLTNGRPGSRAASSLTLQFSFDEQDTLEIYVVTFVIYLVLFWIMSHGLQLIKSRAPPERLRLLNVIIVMKTTGIALQCLNVYVFSLDGQGLFFARVLGEILRVAGVEVLWLLLLLLSRGWELYPKTAVSLRSCLIAWSIFAAVYFLLFVFNFIYLFDVLHEIDVFSSWPGYGQLFVRILLALWFLAEIRKLILREKNEERAAFVAHIGAGFLVWFVYLPGLGVIAMFISQLWRFKIILGITTFANYVIIACLLHLFWPTSSYSKYFYLESHLHRHRTESLEIHDLEKLLFETDESDFDTAETNPDNPLLAI</sequence>
<name>A0AA36HFC1_CYLNA</name>
<dbReference type="AlphaFoldDB" id="A0AA36HFC1"/>
<keyword evidence="2" id="KW-0732">Signal</keyword>
<reference evidence="4" key="1">
    <citation type="submission" date="2023-07" db="EMBL/GenBank/DDBJ databases">
        <authorList>
            <consortium name="CYATHOMIX"/>
        </authorList>
    </citation>
    <scope>NUCLEOTIDE SEQUENCE</scope>
    <source>
        <strain evidence="4">N/A</strain>
    </source>
</reference>
<dbReference type="InterPro" id="IPR019336">
    <property type="entry name" value="GPR180/TMEM145_TM"/>
</dbReference>
<feature type="signal peptide" evidence="2">
    <location>
        <begin position="1"/>
        <end position="22"/>
    </location>
</feature>
<feature type="domain" description="GPR180/TMEM145 transmembrane" evidence="3">
    <location>
        <begin position="223"/>
        <end position="441"/>
    </location>
</feature>
<dbReference type="GO" id="GO:0007186">
    <property type="term" value="P:G protein-coupled receptor signaling pathway"/>
    <property type="evidence" value="ECO:0007669"/>
    <property type="project" value="InterPro"/>
</dbReference>